<dbReference type="RefSeq" id="WP_326509796.1">
    <property type="nucleotide sequence ID" value="NZ_JAWIIV010000045.1"/>
</dbReference>
<feature type="domain" description="PRC-barrel" evidence="2">
    <location>
        <begin position="21"/>
        <end position="69"/>
    </location>
</feature>
<evidence type="ECO:0000313" key="3">
    <source>
        <dbReference type="EMBL" id="MEC4723174.1"/>
    </source>
</evidence>
<dbReference type="Pfam" id="PF05239">
    <property type="entry name" value="PRC"/>
    <property type="match status" value="1"/>
</dbReference>
<dbReference type="Gene3D" id="3.90.50.10">
    <property type="entry name" value="Photosynthetic Reaction Center, subunit H, domain 2"/>
    <property type="match status" value="2"/>
</dbReference>
<name>A0ABU6JHN3_9BURK</name>
<accession>A0ABU6JHN3</accession>
<dbReference type="InterPro" id="IPR027275">
    <property type="entry name" value="PRC-brl_dom"/>
</dbReference>
<proteinExistence type="predicted"/>
<dbReference type="EMBL" id="JAWIIV010000045">
    <property type="protein sequence ID" value="MEC4723174.1"/>
    <property type="molecule type" value="Genomic_DNA"/>
</dbReference>
<sequence>MYSVAIRKGGIMLHSLKAVDGFPIMTPDGLIGKVKDLYFDDFRWAIRYLEVDTGGWLSGRRVLISPASIVGIDWDREEVMVRLSRKQVEESPGIETAATVSRQQEAALASHYGYPHYWAGPYIWGYTVFPMMMEPATTGPAAAQNPEEPPQSALRHSDPHLRSKDEVIGYNIEASDDEIGHVDDFLFDDENWAISHMVIDTRKWWPGRRVLVSPTRISGVSWEGKRVSINLSREEVEQSAAYDEAHSPAARYDEVYRHASGFSEMPPFTPADAIERHRNRKL</sequence>
<comment type="caution">
    <text evidence="3">The sequence shown here is derived from an EMBL/GenBank/DDBJ whole genome shotgun (WGS) entry which is preliminary data.</text>
</comment>
<evidence type="ECO:0000259" key="2">
    <source>
        <dbReference type="Pfam" id="PF05239"/>
    </source>
</evidence>
<dbReference type="Proteomes" id="UP001352263">
    <property type="component" value="Unassembled WGS sequence"/>
</dbReference>
<organism evidence="3 4">
    <name type="scientific">Noviherbaspirillum album</name>
    <dbReference type="NCBI Taxonomy" id="3080276"/>
    <lineage>
        <taxon>Bacteria</taxon>
        <taxon>Pseudomonadati</taxon>
        <taxon>Pseudomonadota</taxon>
        <taxon>Betaproteobacteria</taxon>
        <taxon>Burkholderiales</taxon>
        <taxon>Oxalobacteraceae</taxon>
        <taxon>Noviherbaspirillum</taxon>
    </lineage>
</organism>
<dbReference type="SUPFAM" id="SSF50346">
    <property type="entry name" value="PRC-barrel domain"/>
    <property type="match status" value="2"/>
</dbReference>
<evidence type="ECO:0000256" key="1">
    <source>
        <dbReference type="SAM" id="MobiDB-lite"/>
    </source>
</evidence>
<dbReference type="InterPro" id="IPR014747">
    <property type="entry name" value="Bac_photo_RC_H_C"/>
</dbReference>
<feature type="compositionally biased region" description="Low complexity" evidence="1">
    <location>
        <begin position="140"/>
        <end position="153"/>
    </location>
</feature>
<dbReference type="InterPro" id="IPR011033">
    <property type="entry name" value="PRC_barrel-like_sf"/>
</dbReference>
<feature type="region of interest" description="Disordered" evidence="1">
    <location>
        <begin position="138"/>
        <end position="159"/>
    </location>
</feature>
<evidence type="ECO:0000313" key="4">
    <source>
        <dbReference type="Proteomes" id="UP001352263"/>
    </source>
</evidence>
<gene>
    <name evidence="3" type="ORF">RY831_28860</name>
</gene>
<reference evidence="3 4" key="1">
    <citation type="submission" date="2023-10" db="EMBL/GenBank/DDBJ databases">
        <title>Noviherbaspirillum sp. CPCC 100848 genome assembly.</title>
        <authorList>
            <person name="Li X.Y."/>
            <person name="Fang X.M."/>
        </authorList>
    </citation>
    <scope>NUCLEOTIDE SEQUENCE [LARGE SCALE GENOMIC DNA]</scope>
    <source>
        <strain evidence="3 4">CPCC 100848</strain>
    </source>
</reference>
<protein>
    <submittedName>
        <fullName evidence="3">PRC-barrel domain-containing protein</fullName>
    </submittedName>
</protein>
<keyword evidence="4" id="KW-1185">Reference proteome</keyword>